<keyword evidence="6 12" id="KW-0418">Kinase</keyword>
<comment type="catalytic activity">
    <reaction evidence="1">
        <text>ATP + protein L-histidine = ADP + protein N-phospho-L-histidine.</text>
        <dbReference type="EC" id="2.7.13.3"/>
    </reaction>
</comment>
<dbReference type="PROSITE" id="PS50109">
    <property type="entry name" value="HIS_KIN"/>
    <property type="match status" value="1"/>
</dbReference>
<proteinExistence type="predicted"/>
<feature type="domain" description="HAMP" evidence="11">
    <location>
        <begin position="177"/>
        <end position="229"/>
    </location>
</feature>
<protein>
    <recommendedName>
        <fullName evidence="3">histidine kinase</fullName>
        <ecNumber evidence="3">2.7.13.3</ecNumber>
    </recommendedName>
</protein>
<keyword evidence="4" id="KW-0597">Phosphoprotein</keyword>
<dbReference type="SMART" id="SM00387">
    <property type="entry name" value="HATPase_c"/>
    <property type="match status" value="1"/>
</dbReference>
<comment type="subcellular location">
    <subcellularLocation>
        <location evidence="2">Membrane</location>
    </subcellularLocation>
</comment>
<evidence type="ECO:0000256" key="4">
    <source>
        <dbReference type="ARBA" id="ARBA00022553"/>
    </source>
</evidence>
<evidence type="ECO:0000256" key="2">
    <source>
        <dbReference type="ARBA" id="ARBA00004370"/>
    </source>
</evidence>
<dbReference type="Proteomes" id="UP000518288">
    <property type="component" value="Unassembled WGS sequence"/>
</dbReference>
<keyword evidence="7" id="KW-0902">Two-component regulatory system</keyword>
<keyword evidence="9" id="KW-1133">Transmembrane helix</keyword>
<feature type="transmembrane region" description="Helical" evidence="9">
    <location>
        <begin position="154"/>
        <end position="176"/>
    </location>
</feature>
<dbReference type="InterPro" id="IPR036890">
    <property type="entry name" value="HATPase_C_sf"/>
</dbReference>
<dbReference type="Gene3D" id="1.20.5.1930">
    <property type="match status" value="1"/>
</dbReference>
<dbReference type="PROSITE" id="PS50885">
    <property type="entry name" value="HAMP"/>
    <property type="match status" value="1"/>
</dbReference>
<dbReference type="Pfam" id="PF07730">
    <property type="entry name" value="HisKA_3"/>
    <property type="match status" value="1"/>
</dbReference>
<dbReference type="GO" id="GO:0016020">
    <property type="term" value="C:membrane"/>
    <property type="evidence" value="ECO:0007669"/>
    <property type="project" value="UniProtKB-SubCell"/>
</dbReference>
<dbReference type="InterPro" id="IPR011712">
    <property type="entry name" value="Sig_transdc_His_kin_sub3_dim/P"/>
</dbReference>
<dbReference type="PANTHER" id="PTHR24421">
    <property type="entry name" value="NITRATE/NITRITE SENSOR PROTEIN NARX-RELATED"/>
    <property type="match status" value="1"/>
</dbReference>
<feature type="domain" description="Histidine kinase" evidence="10">
    <location>
        <begin position="265"/>
        <end position="459"/>
    </location>
</feature>
<dbReference type="InterPro" id="IPR003660">
    <property type="entry name" value="HAMP_dom"/>
</dbReference>
<gene>
    <name evidence="12" type="ORF">BDD16_001073</name>
</gene>
<dbReference type="AlphaFoldDB" id="A0A7Y9QZE8"/>
<accession>A0A7Y9QZE8</accession>
<evidence type="ECO:0000256" key="5">
    <source>
        <dbReference type="ARBA" id="ARBA00022679"/>
    </source>
</evidence>
<dbReference type="EMBL" id="JACCFH010000001">
    <property type="protein sequence ID" value="NYG32087.1"/>
    <property type="molecule type" value="Genomic_DNA"/>
</dbReference>
<comment type="caution">
    <text evidence="12">The sequence shown here is derived from an EMBL/GenBank/DDBJ whole genome shotgun (WGS) entry which is preliminary data.</text>
</comment>
<dbReference type="InterPro" id="IPR003594">
    <property type="entry name" value="HATPase_dom"/>
</dbReference>
<dbReference type="SUPFAM" id="SSF55874">
    <property type="entry name" value="ATPase domain of HSP90 chaperone/DNA topoisomerase II/histidine kinase"/>
    <property type="match status" value="1"/>
</dbReference>
<dbReference type="Pfam" id="PF02518">
    <property type="entry name" value="HATPase_c"/>
    <property type="match status" value="1"/>
</dbReference>
<dbReference type="Gene3D" id="3.30.565.10">
    <property type="entry name" value="Histidine kinase-like ATPase, C-terminal domain"/>
    <property type="match status" value="1"/>
</dbReference>
<dbReference type="GO" id="GO:0046983">
    <property type="term" value="F:protein dimerization activity"/>
    <property type="evidence" value="ECO:0007669"/>
    <property type="project" value="InterPro"/>
</dbReference>
<evidence type="ECO:0000256" key="9">
    <source>
        <dbReference type="SAM" id="Phobius"/>
    </source>
</evidence>
<dbReference type="SMART" id="SM00304">
    <property type="entry name" value="HAMP"/>
    <property type="match status" value="1"/>
</dbReference>
<evidence type="ECO:0000259" key="10">
    <source>
        <dbReference type="PROSITE" id="PS50109"/>
    </source>
</evidence>
<dbReference type="PANTHER" id="PTHR24421:SF58">
    <property type="entry name" value="SIGNAL TRANSDUCTION HISTIDINE-PROTEIN KINASE_PHOSPHATASE UHPB"/>
    <property type="match status" value="1"/>
</dbReference>
<evidence type="ECO:0000256" key="3">
    <source>
        <dbReference type="ARBA" id="ARBA00012438"/>
    </source>
</evidence>
<organism evidence="12 13">
    <name type="scientific">Sphaerotilus montanus</name>
    <dbReference type="NCBI Taxonomy" id="522889"/>
    <lineage>
        <taxon>Bacteria</taxon>
        <taxon>Pseudomonadati</taxon>
        <taxon>Pseudomonadota</taxon>
        <taxon>Betaproteobacteria</taxon>
        <taxon>Burkholderiales</taxon>
        <taxon>Sphaerotilaceae</taxon>
        <taxon>Sphaerotilus</taxon>
    </lineage>
</organism>
<keyword evidence="9" id="KW-0812">Transmembrane</keyword>
<evidence type="ECO:0000313" key="12">
    <source>
        <dbReference type="EMBL" id="NYG32087.1"/>
    </source>
</evidence>
<keyword evidence="9" id="KW-0472">Membrane</keyword>
<reference evidence="12 13" key="1">
    <citation type="submission" date="2020-07" db="EMBL/GenBank/DDBJ databases">
        <title>Genomic Encyclopedia of Archaeal and Bacterial Type Strains, Phase II (KMG-II): from individual species to whole genera.</title>
        <authorList>
            <person name="Goeker M."/>
        </authorList>
    </citation>
    <scope>NUCLEOTIDE SEQUENCE [LARGE SCALE GENOMIC DNA]</scope>
    <source>
        <strain evidence="12 13">DSM 21226</strain>
    </source>
</reference>
<dbReference type="CDD" id="cd16917">
    <property type="entry name" value="HATPase_UhpB-NarQ-NarX-like"/>
    <property type="match status" value="1"/>
</dbReference>
<name>A0A7Y9QZE8_9BURK</name>
<sequence>MSSPVPVLRSPSLRLQIHLMVAALMGLFVVAVIALQIDATRRSVREEITAGNRVAGQLLQRVTWIYANAGPQALVQFLEQLGRVRANDIRFESDDGRVLFTSPQATYKQGRNAPGWYSALVSPALERQVIQMPGGRLTVEAEPSRAILDGWDDFVVLGGTGAAVLVLLNLAVFWGVGRALKPLPTIVEGLARLQQGDYAARLPALPGREAAVIGQAVNQLAEAIEGEIEARMRAFEAERTLLESREFARRLEVHTESERRAIARELHDEFAQSVTAIRSLARTVQTRLGDRDATSAQATGMIADEAARLYEAMHGLIPRLAPPALDDLGLADALTELVDASRSRYGDMTLELNLHGLEQSQSLPVEPARAAYRVAQEALTNALRHSGGTRVRICAEADPTSLRLTVEDDGQGLPDDWARRGHYGLRGLRERAATLGGRLSVQRRPEGGTRVQTWLPMTGPQGETT</sequence>
<keyword evidence="13" id="KW-1185">Reference proteome</keyword>
<dbReference type="EC" id="2.7.13.3" evidence="3"/>
<evidence type="ECO:0000256" key="7">
    <source>
        <dbReference type="ARBA" id="ARBA00023012"/>
    </source>
</evidence>
<dbReference type="InterPro" id="IPR050482">
    <property type="entry name" value="Sensor_HK_TwoCompSys"/>
</dbReference>
<feature type="transmembrane region" description="Helical" evidence="9">
    <location>
        <begin position="15"/>
        <end position="35"/>
    </location>
</feature>
<feature type="region of interest" description="Disordered" evidence="8">
    <location>
        <begin position="444"/>
        <end position="465"/>
    </location>
</feature>
<evidence type="ECO:0000256" key="6">
    <source>
        <dbReference type="ARBA" id="ARBA00022777"/>
    </source>
</evidence>
<evidence type="ECO:0000313" key="13">
    <source>
        <dbReference type="Proteomes" id="UP000518288"/>
    </source>
</evidence>
<evidence type="ECO:0000256" key="1">
    <source>
        <dbReference type="ARBA" id="ARBA00000085"/>
    </source>
</evidence>
<dbReference type="RefSeq" id="WP_179633014.1">
    <property type="nucleotide sequence ID" value="NZ_CAXYYM010000028.1"/>
</dbReference>
<dbReference type="GO" id="GO:0000155">
    <property type="term" value="F:phosphorelay sensor kinase activity"/>
    <property type="evidence" value="ECO:0007669"/>
    <property type="project" value="InterPro"/>
</dbReference>
<evidence type="ECO:0000259" key="11">
    <source>
        <dbReference type="PROSITE" id="PS50885"/>
    </source>
</evidence>
<evidence type="ECO:0000256" key="8">
    <source>
        <dbReference type="SAM" id="MobiDB-lite"/>
    </source>
</evidence>
<dbReference type="InterPro" id="IPR005467">
    <property type="entry name" value="His_kinase_dom"/>
</dbReference>
<keyword evidence="5 12" id="KW-0808">Transferase</keyword>